<dbReference type="EMBL" id="VSSB01000001">
    <property type="protein sequence ID" value="TYL54176.1"/>
    <property type="molecule type" value="Genomic_DNA"/>
</dbReference>
<dbReference type="InterPro" id="IPR052019">
    <property type="entry name" value="F420H2_bilvrd_red/Heme_oxyg"/>
</dbReference>
<dbReference type="Pfam" id="PF01243">
    <property type="entry name" value="PNPOx_N"/>
    <property type="match status" value="1"/>
</dbReference>
<reference evidence="3 4" key="1">
    <citation type="submission" date="2019-08" db="EMBL/GenBank/DDBJ databases">
        <authorList>
            <person name="Hu J."/>
        </authorList>
    </citation>
    <scope>NUCLEOTIDE SEQUENCE [LARGE SCALE GENOMIC DNA]</scope>
    <source>
        <strain evidence="3 4">NEAU-184</strain>
    </source>
</reference>
<keyword evidence="4" id="KW-1185">Reference proteome</keyword>
<organism evidence="3 4">
    <name type="scientific">Agromyces mariniharenae</name>
    <dbReference type="NCBI Taxonomy" id="2604423"/>
    <lineage>
        <taxon>Bacteria</taxon>
        <taxon>Bacillati</taxon>
        <taxon>Actinomycetota</taxon>
        <taxon>Actinomycetes</taxon>
        <taxon>Micrococcales</taxon>
        <taxon>Microbacteriaceae</taxon>
        <taxon>Agromyces</taxon>
    </lineage>
</organism>
<protein>
    <submittedName>
        <fullName evidence="3">PPOX class F420-dependent enzyme</fullName>
    </submittedName>
</protein>
<proteinExistence type="predicted"/>
<evidence type="ECO:0000313" key="3">
    <source>
        <dbReference type="EMBL" id="TYL54176.1"/>
    </source>
</evidence>
<dbReference type="Proteomes" id="UP000325243">
    <property type="component" value="Unassembled WGS sequence"/>
</dbReference>
<dbReference type="InterPro" id="IPR011576">
    <property type="entry name" value="Pyridox_Oxase_N"/>
</dbReference>
<sequence length="134" mass="14684">MPRYPEGVRRLTEAGQEFVTERRLATLSTLAAWGGIHSVPVGFTLQDGVLRIISSGGSQKVQNIRRNGTATVSQFDGARWITVQGVGTVHDDREEVALAVALYATRYRQPRVNPLRVAIRIDPVRIMASSGLIS</sequence>
<comment type="caution">
    <text evidence="3">The sequence shown here is derived from an EMBL/GenBank/DDBJ whole genome shotgun (WGS) entry which is preliminary data.</text>
</comment>
<dbReference type="SUPFAM" id="SSF50475">
    <property type="entry name" value="FMN-binding split barrel"/>
    <property type="match status" value="1"/>
</dbReference>
<name>A0A5S4V568_9MICO</name>
<dbReference type="GO" id="GO:0016627">
    <property type="term" value="F:oxidoreductase activity, acting on the CH-CH group of donors"/>
    <property type="evidence" value="ECO:0007669"/>
    <property type="project" value="TreeGrafter"/>
</dbReference>
<dbReference type="GO" id="GO:0005829">
    <property type="term" value="C:cytosol"/>
    <property type="evidence" value="ECO:0007669"/>
    <property type="project" value="TreeGrafter"/>
</dbReference>
<dbReference type="PANTHER" id="PTHR35176">
    <property type="entry name" value="HEME OXYGENASE HI_0854-RELATED"/>
    <property type="match status" value="1"/>
</dbReference>
<dbReference type="InterPro" id="IPR012349">
    <property type="entry name" value="Split_barrel_FMN-bd"/>
</dbReference>
<evidence type="ECO:0000313" key="4">
    <source>
        <dbReference type="Proteomes" id="UP000325243"/>
    </source>
</evidence>
<dbReference type="AlphaFoldDB" id="A0A5S4V568"/>
<feature type="domain" description="Pyridoxamine 5'-phosphate oxidase N-terminal" evidence="2">
    <location>
        <begin position="11"/>
        <end position="126"/>
    </location>
</feature>
<dbReference type="GO" id="GO:0070967">
    <property type="term" value="F:coenzyme F420 binding"/>
    <property type="evidence" value="ECO:0007669"/>
    <property type="project" value="TreeGrafter"/>
</dbReference>
<evidence type="ECO:0000259" key="2">
    <source>
        <dbReference type="Pfam" id="PF01243"/>
    </source>
</evidence>
<accession>A0A5S4V568</accession>
<gene>
    <name evidence="3" type="ORF">FYC51_11395</name>
</gene>
<keyword evidence="1" id="KW-0560">Oxidoreductase</keyword>
<dbReference type="Gene3D" id="2.30.110.10">
    <property type="entry name" value="Electron Transport, Fmn-binding Protein, Chain A"/>
    <property type="match status" value="1"/>
</dbReference>
<evidence type="ECO:0000256" key="1">
    <source>
        <dbReference type="ARBA" id="ARBA00023002"/>
    </source>
</evidence>
<dbReference type="PANTHER" id="PTHR35176:SF1">
    <property type="entry name" value="F420H(2)-DEPENDENT BILIVERDIN REDUCTASE"/>
    <property type="match status" value="1"/>
</dbReference>